<proteinExistence type="predicted"/>
<feature type="domain" description="BPTI/Kunitz inhibitor" evidence="4">
    <location>
        <begin position="8"/>
        <end position="58"/>
    </location>
</feature>
<gene>
    <name evidence="5" type="primary">H2</name>
    <name evidence="5" type="ORF">Anas_12986</name>
</gene>
<dbReference type="InterPro" id="IPR002223">
    <property type="entry name" value="Kunitz_BPTI"/>
</dbReference>
<dbReference type="Pfam" id="PF00014">
    <property type="entry name" value="Kunitz_BPTI"/>
    <property type="match status" value="2"/>
</dbReference>
<dbReference type="AlphaFoldDB" id="A0A5N5SVK2"/>
<dbReference type="CDD" id="cd22593">
    <property type="entry name" value="Kunitz_conkunitzin"/>
    <property type="match status" value="1"/>
</dbReference>
<feature type="domain" description="BPTI/Kunitz inhibitor" evidence="4">
    <location>
        <begin position="73"/>
        <end position="123"/>
    </location>
</feature>
<dbReference type="PRINTS" id="PR00759">
    <property type="entry name" value="BASICPTASE"/>
</dbReference>
<keyword evidence="6" id="KW-1185">Reference proteome</keyword>
<dbReference type="GO" id="GO:0005615">
    <property type="term" value="C:extracellular space"/>
    <property type="evidence" value="ECO:0007669"/>
    <property type="project" value="TreeGrafter"/>
</dbReference>
<reference evidence="5 6" key="1">
    <citation type="journal article" date="2019" name="PLoS Biol.">
        <title>Sex chromosomes control vertical transmission of feminizing Wolbachia symbionts in an isopod.</title>
        <authorList>
            <person name="Becking T."/>
            <person name="Chebbi M.A."/>
            <person name="Giraud I."/>
            <person name="Moumen B."/>
            <person name="Laverre T."/>
            <person name="Caubet Y."/>
            <person name="Peccoud J."/>
            <person name="Gilbert C."/>
            <person name="Cordaux R."/>
        </authorList>
    </citation>
    <scope>NUCLEOTIDE SEQUENCE [LARGE SCALE GENOMIC DNA]</scope>
    <source>
        <strain evidence="5">ANa2</strain>
        <tissue evidence="5">Whole body excluding digestive tract and cuticle</tissue>
    </source>
</reference>
<keyword evidence="1" id="KW-0646">Protease inhibitor</keyword>
<comment type="caution">
    <text evidence="5">The sequence shown here is derived from an EMBL/GenBank/DDBJ whole genome shotgun (WGS) entry which is preliminary data.</text>
</comment>
<protein>
    <submittedName>
        <fullName evidence="5">Boophilin-H2</fullName>
    </submittedName>
</protein>
<organism evidence="5 6">
    <name type="scientific">Armadillidium nasatum</name>
    <dbReference type="NCBI Taxonomy" id="96803"/>
    <lineage>
        <taxon>Eukaryota</taxon>
        <taxon>Metazoa</taxon>
        <taxon>Ecdysozoa</taxon>
        <taxon>Arthropoda</taxon>
        <taxon>Crustacea</taxon>
        <taxon>Multicrustacea</taxon>
        <taxon>Malacostraca</taxon>
        <taxon>Eumalacostraca</taxon>
        <taxon>Peracarida</taxon>
        <taxon>Isopoda</taxon>
        <taxon>Oniscidea</taxon>
        <taxon>Crinocheta</taxon>
        <taxon>Armadillidiidae</taxon>
        <taxon>Armadillidium</taxon>
    </lineage>
</organism>
<evidence type="ECO:0000313" key="5">
    <source>
        <dbReference type="EMBL" id="KAB7496700.1"/>
    </source>
</evidence>
<dbReference type="PANTHER" id="PTHR10083">
    <property type="entry name" value="KUNITZ-TYPE PROTEASE INHIBITOR-RELATED"/>
    <property type="match status" value="1"/>
</dbReference>
<name>A0A5N5SVK2_9CRUS</name>
<dbReference type="EMBL" id="SEYY01021099">
    <property type="protein sequence ID" value="KAB7496700.1"/>
    <property type="molecule type" value="Genomic_DNA"/>
</dbReference>
<dbReference type="InterPro" id="IPR020901">
    <property type="entry name" value="Prtase_inh_Kunz-CS"/>
</dbReference>
<dbReference type="GO" id="GO:0004867">
    <property type="term" value="F:serine-type endopeptidase inhibitor activity"/>
    <property type="evidence" value="ECO:0007669"/>
    <property type="project" value="UniProtKB-KW"/>
</dbReference>
<sequence length="125" mass="13905">MENMVDICNRPKVVGNCNAAFPRYFYNNATGQCEKFTYGGCGGNGNNFKLLSDCEDKCEVYNAILFSLFTAGCDKPVDQGFGGGSLERYFYNETSLECETFTYRGFEGNGNNYLTKAECEAECKT</sequence>
<keyword evidence="2" id="KW-0722">Serine protease inhibitor</keyword>
<keyword evidence="3" id="KW-1015">Disulfide bond</keyword>
<evidence type="ECO:0000256" key="1">
    <source>
        <dbReference type="ARBA" id="ARBA00022690"/>
    </source>
</evidence>
<evidence type="ECO:0000256" key="2">
    <source>
        <dbReference type="ARBA" id="ARBA00022900"/>
    </source>
</evidence>
<evidence type="ECO:0000313" key="6">
    <source>
        <dbReference type="Proteomes" id="UP000326759"/>
    </source>
</evidence>
<dbReference type="InterPro" id="IPR036880">
    <property type="entry name" value="Kunitz_BPTI_sf"/>
</dbReference>
<evidence type="ECO:0000259" key="4">
    <source>
        <dbReference type="PROSITE" id="PS50279"/>
    </source>
</evidence>
<dbReference type="PROSITE" id="PS50279">
    <property type="entry name" value="BPTI_KUNITZ_2"/>
    <property type="match status" value="2"/>
</dbReference>
<dbReference type="InterPro" id="IPR050098">
    <property type="entry name" value="TFPI/VKTCI-like"/>
</dbReference>
<dbReference type="SMART" id="SM00131">
    <property type="entry name" value="KU"/>
    <property type="match status" value="2"/>
</dbReference>
<dbReference type="SUPFAM" id="SSF57362">
    <property type="entry name" value="BPTI-like"/>
    <property type="match status" value="2"/>
</dbReference>
<dbReference type="PANTHER" id="PTHR10083:SF374">
    <property type="entry name" value="BPTI_KUNITZ INHIBITOR DOMAIN-CONTAINING PROTEIN"/>
    <property type="match status" value="1"/>
</dbReference>
<evidence type="ECO:0000256" key="3">
    <source>
        <dbReference type="ARBA" id="ARBA00023157"/>
    </source>
</evidence>
<dbReference type="FunFam" id="4.10.410.10:FF:000021">
    <property type="entry name" value="Serine protease inhibitor, putative"/>
    <property type="match status" value="1"/>
</dbReference>
<dbReference type="CDD" id="cd00109">
    <property type="entry name" value="Kunitz-type"/>
    <property type="match status" value="1"/>
</dbReference>
<accession>A0A5N5SVK2</accession>
<dbReference type="PROSITE" id="PS00280">
    <property type="entry name" value="BPTI_KUNITZ_1"/>
    <property type="match status" value="1"/>
</dbReference>
<dbReference type="Gene3D" id="4.10.410.10">
    <property type="entry name" value="Pancreatic trypsin inhibitor Kunitz domain"/>
    <property type="match status" value="2"/>
</dbReference>
<dbReference type="Proteomes" id="UP000326759">
    <property type="component" value="Unassembled WGS sequence"/>
</dbReference>
<dbReference type="OrthoDB" id="6373458at2759"/>